<protein>
    <submittedName>
        <fullName evidence="1">Uncharacterized protein</fullName>
    </submittedName>
</protein>
<dbReference type="AlphaFoldDB" id="A0A4C2A947"/>
<evidence type="ECO:0000313" key="2">
    <source>
        <dbReference type="Proteomes" id="UP000299102"/>
    </source>
</evidence>
<evidence type="ECO:0000313" key="1">
    <source>
        <dbReference type="EMBL" id="GBP95417.1"/>
    </source>
</evidence>
<keyword evidence="2" id="KW-1185">Reference proteome</keyword>
<proteinExistence type="predicted"/>
<dbReference type="Proteomes" id="UP000299102">
    <property type="component" value="Unassembled WGS sequence"/>
</dbReference>
<name>A0A4C2A947_EUMVA</name>
<dbReference type="EMBL" id="BGZK01002626">
    <property type="protein sequence ID" value="GBP95417.1"/>
    <property type="molecule type" value="Genomic_DNA"/>
</dbReference>
<organism evidence="1 2">
    <name type="scientific">Eumeta variegata</name>
    <name type="common">Bagworm moth</name>
    <name type="synonym">Eumeta japonica</name>
    <dbReference type="NCBI Taxonomy" id="151549"/>
    <lineage>
        <taxon>Eukaryota</taxon>
        <taxon>Metazoa</taxon>
        <taxon>Ecdysozoa</taxon>
        <taxon>Arthropoda</taxon>
        <taxon>Hexapoda</taxon>
        <taxon>Insecta</taxon>
        <taxon>Pterygota</taxon>
        <taxon>Neoptera</taxon>
        <taxon>Endopterygota</taxon>
        <taxon>Lepidoptera</taxon>
        <taxon>Glossata</taxon>
        <taxon>Ditrysia</taxon>
        <taxon>Tineoidea</taxon>
        <taxon>Psychidae</taxon>
        <taxon>Oiketicinae</taxon>
        <taxon>Eumeta</taxon>
    </lineage>
</organism>
<sequence length="100" mass="11361">MIKWASDRRPPVLQEEGAQLFRSHAARWRRLLGHAGVDVGGNLELVRPVRVTIFYHLIVDPVTFHILSVKIALELALSDLVACGSEAANDRVHARRMKWR</sequence>
<reference evidence="1 2" key="1">
    <citation type="journal article" date="2019" name="Commun. Biol.">
        <title>The bagworm genome reveals a unique fibroin gene that provides high tensile strength.</title>
        <authorList>
            <person name="Kono N."/>
            <person name="Nakamura H."/>
            <person name="Ohtoshi R."/>
            <person name="Tomita M."/>
            <person name="Numata K."/>
            <person name="Arakawa K."/>
        </authorList>
    </citation>
    <scope>NUCLEOTIDE SEQUENCE [LARGE SCALE GENOMIC DNA]</scope>
</reference>
<accession>A0A4C2A947</accession>
<comment type="caution">
    <text evidence="1">The sequence shown here is derived from an EMBL/GenBank/DDBJ whole genome shotgun (WGS) entry which is preliminary data.</text>
</comment>
<gene>
    <name evidence="1" type="ORF">EVAR_90807_1</name>
</gene>